<feature type="active site" description="Proton donor" evidence="4">
    <location>
        <position position="218"/>
    </location>
</feature>
<dbReference type="HOGENOM" id="CLU_009397_8_0_1"/>
<evidence type="ECO:0008006" key="10">
    <source>
        <dbReference type="Google" id="ProtNLM"/>
    </source>
</evidence>
<protein>
    <recommendedName>
        <fullName evidence="10">Glycoside hydrolase family 43 protein</fullName>
    </recommendedName>
</protein>
<dbReference type="STRING" id="743788.S8FQC3"/>
<proteinExistence type="inferred from homology"/>
<dbReference type="Proteomes" id="UP000015241">
    <property type="component" value="Unassembled WGS sequence"/>
</dbReference>
<dbReference type="OrthoDB" id="3879658at2759"/>
<evidence type="ECO:0000256" key="6">
    <source>
        <dbReference type="RuleBase" id="RU361187"/>
    </source>
</evidence>
<dbReference type="InParanoid" id="S8FQC3"/>
<dbReference type="PANTHER" id="PTHR42812:SF5">
    <property type="entry name" value="ENDO-ARABINASE"/>
    <property type="match status" value="1"/>
</dbReference>
<evidence type="ECO:0000256" key="5">
    <source>
        <dbReference type="PIRSR" id="PIRSR606710-2"/>
    </source>
</evidence>
<evidence type="ECO:0000256" key="3">
    <source>
        <dbReference type="ARBA" id="ARBA00023295"/>
    </source>
</evidence>
<evidence type="ECO:0000256" key="4">
    <source>
        <dbReference type="PIRSR" id="PIRSR606710-1"/>
    </source>
</evidence>
<evidence type="ECO:0000256" key="2">
    <source>
        <dbReference type="ARBA" id="ARBA00022801"/>
    </source>
</evidence>
<organism evidence="8 9">
    <name type="scientific">Fomitopsis schrenkii</name>
    <name type="common">Brown rot fungus</name>
    <dbReference type="NCBI Taxonomy" id="2126942"/>
    <lineage>
        <taxon>Eukaryota</taxon>
        <taxon>Fungi</taxon>
        <taxon>Dikarya</taxon>
        <taxon>Basidiomycota</taxon>
        <taxon>Agaricomycotina</taxon>
        <taxon>Agaricomycetes</taxon>
        <taxon>Polyporales</taxon>
        <taxon>Fomitopsis</taxon>
    </lineage>
</organism>
<feature type="site" description="Important for catalytic activity, responsible for pKa modulation of the active site Glu and correct orientation of both the proton donor and substrate" evidence="5">
    <location>
        <position position="158"/>
    </location>
</feature>
<comment type="similarity">
    <text evidence="1 6">Belongs to the glycosyl hydrolase 43 family.</text>
</comment>
<keyword evidence="3 6" id="KW-0326">Glycosidase</keyword>
<gene>
    <name evidence="8" type="ORF">FOMPIDRAFT_160645</name>
</gene>
<dbReference type="InterPro" id="IPR006710">
    <property type="entry name" value="Glyco_hydro_43"/>
</dbReference>
<dbReference type="GO" id="GO:0005975">
    <property type="term" value="P:carbohydrate metabolic process"/>
    <property type="evidence" value="ECO:0007669"/>
    <property type="project" value="InterPro"/>
</dbReference>
<keyword evidence="9" id="KW-1185">Reference proteome</keyword>
<feature type="signal peptide" evidence="7">
    <location>
        <begin position="1"/>
        <end position="24"/>
    </location>
</feature>
<dbReference type="InterPro" id="IPR051795">
    <property type="entry name" value="Glycosyl_Hydrlase_43"/>
</dbReference>
<sequence>MFCNTFLTVSLVAAFVASVPGTLALPLNKRAVIGPVINQNFPDPGIMRNAADGVWYAYSTSSGGKNIPVAKSADFKSWSIVGDALPNKGDWVDPDDAGLWAPDVREITPGKYVLYYSVKPKSSSHRCIAAATGTSPTGPFTPPSGPLICDDSEGGVIDVSGFEAPGGGMYIVWKVDGNSIGSSHTPIRLQHVGANGYTPDGSVYTLIDRDAADGPLVEAPSLVYWDGWYYLFFSSNIYSSTLYDISYAVSQSVTGPYTKAQAPNAPFLTTGSSGLTAPGGATVINSLDRYVNIAFHADLNGADISGGRGMYTAANICLSNGVAKLSC</sequence>
<dbReference type="InterPro" id="IPR023296">
    <property type="entry name" value="Glyco_hydro_beta-prop_sf"/>
</dbReference>
<evidence type="ECO:0000313" key="9">
    <source>
        <dbReference type="Proteomes" id="UP000015241"/>
    </source>
</evidence>
<keyword evidence="7" id="KW-0732">Signal</keyword>
<accession>S8FQC3</accession>
<name>S8FQC3_FOMSC</name>
<dbReference type="EMBL" id="KE504130">
    <property type="protein sequence ID" value="EPT03471.1"/>
    <property type="molecule type" value="Genomic_DNA"/>
</dbReference>
<dbReference type="Pfam" id="PF04616">
    <property type="entry name" value="Glyco_hydro_43"/>
    <property type="match status" value="1"/>
</dbReference>
<dbReference type="GO" id="GO:0004553">
    <property type="term" value="F:hydrolase activity, hydrolyzing O-glycosyl compounds"/>
    <property type="evidence" value="ECO:0007669"/>
    <property type="project" value="InterPro"/>
</dbReference>
<feature type="chain" id="PRO_5004551754" description="Glycoside hydrolase family 43 protein" evidence="7">
    <location>
        <begin position="25"/>
        <end position="327"/>
    </location>
</feature>
<evidence type="ECO:0000313" key="8">
    <source>
        <dbReference type="EMBL" id="EPT03471.1"/>
    </source>
</evidence>
<dbReference type="SUPFAM" id="SSF75005">
    <property type="entry name" value="Arabinanase/levansucrase/invertase"/>
    <property type="match status" value="1"/>
</dbReference>
<evidence type="ECO:0000256" key="7">
    <source>
        <dbReference type="SAM" id="SignalP"/>
    </source>
</evidence>
<dbReference type="CDD" id="cd08999">
    <property type="entry name" value="GH43_ABN-like"/>
    <property type="match status" value="1"/>
</dbReference>
<dbReference type="eggNOG" id="ENOG502S9PF">
    <property type="taxonomic scope" value="Eukaryota"/>
</dbReference>
<dbReference type="AlphaFoldDB" id="S8FQC3"/>
<evidence type="ECO:0000256" key="1">
    <source>
        <dbReference type="ARBA" id="ARBA00009865"/>
    </source>
</evidence>
<reference evidence="8 9" key="1">
    <citation type="journal article" date="2012" name="Science">
        <title>The Paleozoic origin of enzymatic lignin decomposition reconstructed from 31 fungal genomes.</title>
        <authorList>
            <person name="Floudas D."/>
            <person name="Binder M."/>
            <person name="Riley R."/>
            <person name="Barry K."/>
            <person name="Blanchette R.A."/>
            <person name="Henrissat B."/>
            <person name="Martinez A.T."/>
            <person name="Otillar R."/>
            <person name="Spatafora J.W."/>
            <person name="Yadav J.S."/>
            <person name="Aerts A."/>
            <person name="Benoit I."/>
            <person name="Boyd A."/>
            <person name="Carlson A."/>
            <person name="Copeland A."/>
            <person name="Coutinho P.M."/>
            <person name="de Vries R.P."/>
            <person name="Ferreira P."/>
            <person name="Findley K."/>
            <person name="Foster B."/>
            <person name="Gaskell J."/>
            <person name="Glotzer D."/>
            <person name="Gorecki P."/>
            <person name="Heitman J."/>
            <person name="Hesse C."/>
            <person name="Hori C."/>
            <person name="Igarashi K."/>
            <person name="Jurgens J.A."/>
            <person name="Kallen N."/>
            <person name="Kersten P."/>
            <person name="Kohler A."/>
            <person name="Kuees U."/>
            <person name="Kumar T.K.A."/>
            <person name="Kuo A."/>
            <person name="LaButti K."/>
            <person name="Larrondo L.F."/>
            <person name="Lindquist E."/>
            <person name="Ling A."/>
            <person name="Lombard V."/>
            <person name="Lucas S."/>
            <person name="Lundell T."/>
            <person name="Martin R."/>
            <person name="McLaughlin D.J."/>
            <person name="Morgenstern I."/>
            <person name="Morin E."/>
            <person name="Murat C."/>
            <person name="Nagy L.G."/>
            <person name="Nolan M."/>
            <person name="Ohm R.A."/>
            <person name="Patyshakuliyeva A."/>
            <person name="Rokas A."/>
            <person name="Ruiz-Duenas F.J."/>
            <person name="Sabat G."/>
            <person name="Salamov A."/>
            <person name="Samejima M."/>
            <person name="Schmutz J."/>
            <person name="Slot J.C."/>
            <person name="St John F."/>
            <person name="Stenlid J."/>
            <person name="Sun H."/>
            <person name="Sun S."/>
            <person name="Syed K."/>
            <person name="Tsang A."/>
            <person name="Wiebenga A."/>
            <person name="Young D."/>
            <person name="Pisabarro A."/>
            <person name="Eastwood D.C."/>
            <person name="Martin F."/>
            <person name="Cullen D."/>
            <person name="Grigoriev I.V."/>
            <person name="Hibbett D.S."/>
        </authorList>
    </citation>
    <scope>NUCLEOTIDE SEQUENCE</scope>
    <source>
        <strain evidence="9">FP-58527</strain>
    </source>
</reference>
<feature type="active site" description="Proton acceptor" evidence="4">
    <location>
        <position position="43"/>
    </location>
</feature>
<keyword evidence="2 6" id="KW-0378">Hydrolase</keyword>
<dbReference type="Gene3D" id="2.115.10.20">
    <property type="entry name" value="Glycosyl hydrolase domain, family 43"/>
    <property type="match status" value="1"/>
</dbReference>
<dbReference type="PANTHER" id="PTHR42812">
    <property type="entry name" value="BETA-XYLOSIDASE"/>
    <property type="match status" value="1"/>
</dbReference>